<dbReference type="AlphaFoldDB" id="A0AAC8Q2Z0"/>
<evidence type="ECO:0000259" key="2">
    <source>
        <dbReference type="Pfam" id="PF18417"/>
    </source>
</evidence>
<dbReference type="KEGG" id="age:AA314_01704"/>
<feature type="domain" description="L-lysine epsilon oxidase C-terminal" evidence="2">
    <location>
        <begin position="394"/>
        <end position="510"/>
    </location>
</feature>
<dbReference type="Pfam" id="PF18417">
    <property type="entry name" value="LodA_C"/>
    <property type="match status" value="1"/>
</dbReference>
<reference evidence="3 5" key="1">
    <citation type="submission" date="2015-05" db="EMBL/GenBank/DDBJ databases">
        <title>Genome assembly of Archangium gephyra DSM 2261.</title>
        <authorList>
            <person name="Sharma G."/>
            <person name="Subramanian S."/>
        </authorList>
    </citation>
    <scope>NUCLEOTIDE SEQUENCE [LARGE SCALE GENOMIC DNA]</scope>
    <source>
        <strain evidence="3 5">DSM 2261</strain>
    </source>
</reference>
<dbReference type="InterPro" id="IPR041173">
    <property type="entry name" value="LodA_C"/>
</dbReference>
<dbReference type="CDD" id="cd14730">
    <property type="entry name" value="LodA_like"/>
    <property type="match status" value="1"/>
</dbReference>
<dbReference type="Proteomes" id="UP000256345">
    <property type="component" value="Unassembled WGS sequence"/>
</dbReference>
<dbReference type="Proteomes" id="UP000035579">
    <property type="component" value="Chromosome"/>
</dbReference>
<organism evidence="3 5">
    <name type="scientific">Archangium gephyra</name>
    <dbReference type="NCBI Taxonomy" id="48"/>
    <lineage>
        <taxon>Bacteria</taxon>
        <taxon>Pseudomonadati</taxon>
        <taxon>Myxococcota</taxon>
        <taxon>Myxococcia</taxon>
        <taxon>Myxococcales</taxon>
        <taxon>Cystobacterineae</taxon>
        <taxon>Archangiaceae</taxon>
        <taxon>Archangium</taxon>
    </lineage>
</organism>
<accession>A0AAC8Q2Z0</accession>
<keyword evidence="6" id="KW-1185">Reference proteome</keyword>
<dbReference type="InterPro" id="IPR033798">
    <property type="entry name" value="LodA-like"/>
</dbReference>
<evidence type="ECO:0000313" key="6">
    <source>
        <dbReference type="Proteomes" id="UP000256345"/>
    </source>
</evidence>
<gene>
    <name evidence="3" type="ORF">AA314_01704</name>
    <name evidence="4" type="ORF">ATI61_104514</name>
</gene>
<dbReference type="Pfam" id="PF17990">
    <property type="entry name" value="LodA_N"/>
    <property type="match status" value="1"/>
</dbReference>
<dbReference type="RefSeq" id="WP_047854985.1">
    <property type="nucleotide sequence ID" value="NZ_CP011509.1"/>
</dbReference>
<evidence type="ECO:0000313" key="3">
    <source>
        <dbReference type="EMBL" id="AKJ00078.1"/>
    </source>
</evidence>
<evidence type="ECO:0000259" key="1">
    <source>
        <dbReference type="Pfam" id="PF17990"/>
    </source>
</evidence>
<protein>
    <submittedName>
        <fullName evidence="3">Lysine-epsilon oxidase</fullName>
    </submittedName>
</protein>
<feature type="domain" description="L-Lysine epsilon oxidase N-terminal" evidence="1">
    <location>
        <begin position="8"/>
        <end position="225"/>
    </location>
</feature>
<proteinExistence type="predicted"/>
<sequence length="627" mass="69609">MARFFRIHPAVGVARVGNSPDEFFIGPEHPNQPPNFDITQKKFLPFKDSQGRVKRQAARFRIFEYTVQNGVKSPLREVTAGSFDVTGIKWNVHLANRKAAFFKFDGQDGANGVWKGKRNAHVQAAAERERLLVIDPGLKSISGQSRPPVPLTNPNANIPITTLGELRTDAKGRLLVLGGLGQASKTAQGKLIDDYVNNDHWFDDMSDGPVSADITYTEGGQTLTAKLEGDTGAWLLVGPPDFGPAVGNVVRLFDTMWDLAVRSKEVPLPASDGFFDRGLFARLEKQRADWSTTTHSFQTYKPSFRLEVFPILERALGHRHVHNPEASKAFHATLAGVEADLGSVASVKGQRLRKTIFNYLRDPFSTALEPLLMPKGLGDGYRDEAPDEGMKKGYFMTLTRVQYALLKRWSEGQFEEDWDAAKARAIDPDISPGGLDRAALENGVGGPFFPGIDCSWLVRQPELYAAPFRIKHAGTVFPTTAKLAIGPGFFSQQMALPWQADFYQCKKQFFEPKSFTKDNFQGDGMYHMWWAAHRPDDVYAKKGDIQMVPWTRALEAVAEVEAKKPELKNSAPEGTSAVEMAMYIQMQKNWWQLGFVINEGDAYFETQERSAPAAVASVETATATKAS</sequence>
<evidence type="ECO:0000313" key="5">
    <source>
        <dbReference type="Proteomes" id="UP000035579"/>
    </source>
</evidence>
<evidence type="ECO:0000313" key="4">
    <source>
        <dbReference type="EMBL" id="REG33223.1"/>
    </source>
</evidence>
<name>A0AAC8Q2Z0_9BACT</name>
<dbReference type="InterPro" id="IPR041168">
    <property type="entry name" value="LodA_N"/>
</dbReference>
<reference evidence="4 6" key="2">
    <citation type="submission" date="2018-08" db="EMBL/GenBank/DDBJ databases">
        <title>Genomic Encyclopedia of Archaeal and Bacterial Type Strains, Phase II (KMG-II): from individual species to whole genera.</title>
        <authorList>
            <person name="Goeker M."/>
        </authorList>
    </citation>
    <scope>NUCLEOTIDE SEQUENCE [LARGE SCALE GENOMIC DNA]</scope>
    <source>
        <strain evidence="4 6">DSM 2261</strain>
    </source>
</reference>
<dbReference type="EMBL" id="CP011509">
    <property type="protein sequence ID" value="AKJ00078.1"/>
    <property type="molecule type" value="Genomic_DNA"/>
</dbReference>
<dbReference type="EMBL" id="QUMU01000004">
    <property type="protein sequence ID" value="REG33223.1"/>
    <property type="molecule type" value="Genomic_DNA"/>
</dbReference>